<name>A0ABS8TSP2_9GAMM</name>
<protein>
    <submittedName>
        <fullName evidence="3">P-type conjugative transfer protein TrbJ</fullName>
    </submittedName>
</protein>
<reference evidence="3" key="1">
    <citation type="submission" date="2021-11" db="EMBL/GenBank/DDBJ databases">
        <title>Genome sequence of Xylella taiwanensis PLS432.</title>
        <authorList>
            <person name="Weng L.-W."/>
            <person name="Su C.-C."/>
            <person name="Tsai C.-W."/>
            <person name="Kuo C.-H."/>
        </authorList>
    </citation>
    <scope>NUCLEOTIDE SEQUENCE</scope>
    <source>
        <strain evidence="3">PLS432</strain>
    </source>
</reference>
<dbReference type="NCBIfam" id="NF010452">
    <property type="entry name" value="PRK13879.1"/>
    <property type="match status" value="1"/>
</dbReference>
<feature type="chain" id="PRO_5046859790" evidence="2">
    <location>
        <begin position="31"/>
        <end position="257"/>
    </location>
</feature>
<feature type="coiled-coil region" evidence="1">
    <location>
        <begin position="142"/>
        <end position="198"/>
    </location>
</feature>
<accession>A0ABS8TSP2</accession>
<comment type="caution">
    <text evidence="3">The sequence shown here is derived from an EMBL/GenBank/DDBJ whole genome shotgun (WGS) entry which is preliminary data.</text>
</comment>
<evidence type="ECO:0000313" key="4">
    <source>
        <dbReference type="Proteomes" id="UP001430701"/>
    </source>
</evidence>
<keyword evidence="2" id="KW-0732">Signal</keyword>
<organism evidence="3 4">
    <name type="scientific">Xylella taiwanensis</name>
    <dbReference type="NCBI Taxonomy" id="1444770"/>
    <lineage>
        <taxon>Bacteria</taxon>
        <taxon>Pseudomonadati</taxon>
        <taxon>Pseudomonadota</taxon>
        <taxon>Gammaproteobacteria</taxon>
        <taxon>Lysobacterales</taxon>
        <taxon>Lysobacteraceae</taxon>
        <taxon>Xylella</taxon>
    </lineage>
</organism>
<evidence type="ECO:0000313" key="3">
    <source>
        <dbReference type="EMBL" id="MCD8473129.1"/>
    </source>
</evidence>
<proteinExistence type="predicted"/>
<feature type="coiled-coil region" evidence="1">
    <location>
        <begin position="44"/>
        <end position="71"/>
    </location>
</feature>
<keyword evidence="4" id="KW-1185">Reference proteome</keyword>
<feature type="signal peptide" evidence="2">
    <location>
        <begin position="1"/>
        <end position="30"/>
    </location>
</feature>
<dbReference type="NCBIfam" id="TIGR02780">
    <property type="entry name" value="TrbJ_Ti"/>
    <property type="match status" value="1"/>
</dbReference>
<gene>
    <name evidence="3" type="primary">trbJ</name>
    <name evidence="3" type="ORF">LPH55_06565</name>
</gene>
<dbReference type="InterPro" id="IPR014147">
    <property type="entry name" value="T4SS_TrbJ"/>
</dbReference>
<sequence length="257" mass="27634">MKTFLKNVLTIKVAGLAVVLLAGISPPIQASMPVIDSSNLAQNIVSAVQQVAAVEKQIQQYQTQLQQYQNMLQNTVAPATYIWDQASQVMNKLMAAQDTLSYYKKQVGGIDSYLSRYQDVGYYRTLPCFTAAGCPSSQLQVIQDAQANNAEAVKRANDALLKSLDQQQQTLTSDAATLQKLQSQAMSAQGQMQALQAGHQLASVQINQLLQIRGMLAAQATAAATSASNDADKAALTAAAAEAFRSGSFTKSVVRKW</sequence>
<keyword evidence="1" id="KW-0175">Coiled coil</keyword>
<evidence type="ECO:0000256" key="1">
    <source>
        <dbReference type="SAM" id="Coils"/>
    </source>
</evidence>
<dbReference type="SUPFAM" id="SSF101082">
    <property type="entry name" value="Typo IV secretion system protein TraC"/>
    <property type="match status" value="1"/>
</dbReference>
<evidence type="ECO:0000256" key="2">
    <source>
        <dbReference type="SAM" id="SignalP"/>
    </source>
</evidence>
<dbReference type="EMBL" id="JAJPPU010000002">
    <property type="protein sequence ID" value="MCD8473129.1"/>
    <property type="molecule type" value="Genomic_DNA"/>
</dbReference>
<dbReference type="Proteomes" id="UP001430701">
    <property type="component" value="Unassembled WGS sequence"/>
</dbReference>
<dbReference type="GeneID" id="68900011"/>
<dbReference type="RefSeq" id="WP_038270743.1">
    <property type="nucleotide sequence ID" value="NZ_CP053627.1"/>
</dbReference>